<dbReference type="AlphaFoldDB" id="A0A382TD50"/>
<gene>
    <name evidence="2" type="ORF">METZ01_LOCUS372165</name>
</gene>
<reference evidence="2" key="1">
    <citation type="submission" date="2018-05" db="EMBL/GenBank/DDBJ databases">
        <authorList>
            <person name="Lanie J.A."/>
            <person name="Ng W.-L."/>
            <person name="Kazmierczak K.M."/>
            <person name="Andrzejewski T.M."/>
            <person name="Davidsen T.M."/>
            <person name="Wayne K.J."/>
            <person name="Tettelin H."/>
            <person name="Glass J.I."/>
            <person name="Rusch D."/>
            <person name="Podicherti R."/>
            <person name="Tsui H.-C.T."/>
            <person name="Winkler M.E."/>
        </authorList>
    </citation>
    <scope>NUCLEOTIDE SEQUENCE</scope>
</reference>
<evidence type="ECO:0000256" key="1">
    <source>
        <dbReference type="SAM" id="MobiDB-lite"/>
    </source>
</evidence>
<feature type="region of interest" description="Disordered" evidence="1">
    <location>
        <begin position="1"/>
        <end position="22"/>
    </location>
</feature>
<dbReference type="EMBL" id="UINC01135270">
    <property type="protein sequence ID" value="SVD19311.1"/>
    <property type="molecule type" value="Genomic_DNA"/>
</dbReference>
<protein>
    <submittedName>
        <fullName evidence="2">Uncharacterized protein</fullName>
    </submittedName>
</protein>
<sequence length="44" mass="4648">MSTGTNEEGIGVETRPSGECDVPQDESNLLLWIIGIGIIVAMMA</sequence>
<name>A0A382TD50_9ZZZZ</name>
<evidence type="ECO:0000313" key="2">
    <source>
        <dbReference type="EMBL" id="SVD19311.1"/>
    </source>
</evidence>
<organism evidence="2">
    <name type="scientific">marine metagenome</name>
    <dbReference type="NCBI Taxonomy" id="408172"/>
    <lineage>
        <taxon>unclassified sequences</taxon>
        <taxon>metagenomes</taxon>
        <taxon>ecological metagenomes</taxon>
    </lineage>
</organism>
<proteinExistence type="predicted"/>
<accession>A0A382TD50</accession>